<name>A0ABD3N4H3_9STRA</name>
<feature type="region of interest" description="Disordered" evidence="1">
    <location>
        <begin position="484"/>
        <end position="547"/>
    </location>
</feature>
<feature type="region of interest" description="Disordered" evidence="1">
    <location>
        <begin position="174"/>
        <end position="199"/>
    </location>
</feature>
<organism evidence="2 3">
    <name type="scientific">Cyclotella atomus</name>
    <dbReference type="NCBI Taxonomy" id="382360"/>
    <lineage>
        <taxon>Eukaryota</taxon>
        <taxon>Sar</taxon>
        <taxon>Stramenopiles</taxon>
        <taxon>Ochrophyta</taxon>
        <taxon>Bacillariophyta</taxon>
        <taxon>Coscinodiscophyceae</taxon>
        <taxon>Thalassiosirophycidae</taxon>
        <taxon>Stephanodiscales</taxon>
        <taxon>Stephanodiscaceae</taxon>
        <taxon>Cyclotella</taxon>
    </lineage>
</organism>
<evidence type="ECO:0000313" key="3">
    <source>
        <dbReference type="Proteomes" id="UP001530400"/>
    </source>
</evidence>
<proteinExistence type="predicted"/>
<feature type="compositionally biased region" description="Polar residues" evidence="1">
    <location>
        <begin position="638"/>
        <end position="656"/>
    </location>
</feature>
<evidence type="ECO:0000256" key="1">
    <source>
        <dbReference type="SAM" id="MobiDB-lite"/>
    </source>
</evidence>
<feature type="compositionally biased region" description="Polar residues" evidence="1">
    <location>
        <begin position="567"/>
        <end position="588"/>
    </location>
</feature>
<comment type="caution">
    <text evidence="2">The sequence shown here is derived from an EMBL/GenBank/DDBJ whole genome shotgun (WGS) entry which is preliminary data.</text>
</comment>
<feature type="region of interest" description="Disordered" evidence="1">
    <location>
        <begin position="560"/>
        <end position="656"/>
    </location>
</feature>
<sequence>MNMGMSMMPQAAGMPMNIAQNMGGAFLQGVMGAMGGGMQIPIANLQQQAGHAAQSALNNNQQMQGLMAMNNPNLANINMNSMGLNQLNQPQGQNNQLQLMNLLAQQRRQHGTGNNNQQQQNMQAPQTQMQFQPLMPNQAMQTTQSLIPNQALLQHQKQQQQQQQQQQLLLMNRQKEMQQGHPHQQSQVGGQTHPSSPTRWNANTNVQAMGVKQQLPGSSPVHHLQMAAAQAQAQNLFQDQLHQWKSQQGGNIMQSSRPPSTMQQHELGQQHRPGSSVSMVQQQCTGSSVSMMQQQHGAGPNGSMGQQQQHIQRRPSSKLSTAGMQSSMQQGNKSQLFPNTMQAPLMPNSLFSQSQAPSTSARQNQNTQKQAGQGNQSRPPSATSSRSYQSRSSSNATTDMSNQRGSQSQTHSLMQMPNQFFPQQSQQTMQSMQSQSRAPSNLPAAMVQNPLGQIQQRQASNNSKQPSIGEPSMLQQMGNAQFQIPGTQQPESRASFSRRGSNADNKSLGSVDQKSQRSHPQNQEIQKQSQNNAPSEAEPRQHQDQQVQAQTWFLIQQSGAEEGGDNNAPSRPESTAKQNTPNEGSMNSAHPLAENDASRNIQGKVKQQKAQTGDNQKRRASSKGSKSGQKSASKLKQEPQQRPPQSNGDSVTQQSLPNQINFQQTPREMQLKWKDMQAELSLAGQTNILQGVNMQYHPQHQQNQNAQLAQLQEMQRQANFVYPHQRLASSKGSKSGQKSASKLKQEPQQRPPQSNGDSVTQQSLPNQINFQQTPREMQLKWKDMQAELSLAGQTNILQGVNMQYHPQHQQNQNAQLAQLQEMQRQANFVYPHQIQPDHQQPNQNRYPEQHQRRPSQHQQHQAHQRSLSLHYSLECQKEDTVLSNDPNQLRYSQPSLSDQQQRRPMPQSAQTMSAYALLLPPQLPTQNDIIMSDRANNQSSSNSGAPSINSAGIQNNFYNPKSKRRTSEKEDDSKQDQSEQLISGSFGAVTSPPDPKSTNPRSSFQLSSNVASPLTARIFKDQTCAETSQSKVDSHKAKKAKEPLQNTPQPVLTTEEILSIAIELPVEERIVFSSKQLLGAGKNGFSRITTSMQRMKRQRAKQIGEEVDEEVLKKTIFNGRFAKKIHTDLQHGLQYTNMMTEVLKSIIQEIDPENPLLSIPMPTVFDPEHKSGF</sequence>
<keyword evidence="3" id="KW-1185">Reference proteome</keyword>
<feature type="region of interest" description="Disordered" evidence="1">
    <location>
        <begin position="835"/>
        <end position="867"/>
    </location>
</feature>
<feature type="region of interest" description="Disordered" evidence="1">
    <location>
        <begin position="1026"/>
        <end position="1046"/>
    </location>
</feature>
<dbReference type="Proteomes" id="UP001530400">
    <property type="component" value="Unassembled WGS sequence"/>
</dbReference>
<feature type="region of interest" description="Disordered" evidence="1">
    <location>
        <begin position="250"/>
        <end position="410"/>
    </location>
</feature>
<protein>
    <submittedName>
        <fullName evidence="2">Uncharacterized protein</fullName>
    </submittedName>
</protein>
<feature type="compositionally biased region" description="Low complexity" evidence="1">
    <location>
        <begin position="622"/>
        <end position="634"/>
    </location>
</feature>
<feature type="compositionally biased region" description="Basic and acidic residues" evidence="1">
    <location>
        <begin position="965"/>
        <end position="977"/>
    </location>
</feature>
<feature type="compositionally biased region" description="Polar residues" evidence="1">
    <location>
        <begin position="746"/>
        <end position="764"/>
    </location>
</feature>
<feature type="compositionally biased region" description="Polar residues" evidence="1">
    <location>
        <begin position="349"/>
        <end position="380"/>
    </location>
</feature>
<feature type="compositionally biased region" description="Polar residues" evidence="1">
    <location>
        <begin position="317"/>
        <end position="342"/>
    </location>
</feature>
<feature type="compositionally biased region" description="Polar residues" evidence="1">
    <location>
        <begin position="181"/>
        <end position="199"/>
    </location>
</feature>
<feature type="compositionally biased region" description="Low complexity" evidence="1">
    <location>
        <begin position="381"/>
        <end position="394"/>
    </location>
</feature>
<feature type="compositionally biased region" description="Low complexity" evidence="1">
    <location>
        <begin position="727"/>
        <end position="742"/>
    </location>
</feature>
<accession>A0ABD3N4H3</accession>
<feature type="compositionally biased region" description="Polar residues" evidence="1">
    <location>
        <begin position="996"/>
        <end position="1009"/>
    </location>
</feature>
<feature type="region of interest" description="Disordered" evidence="1">
    <location>
        <begin position="880"/>
        <end position="910"/>
    </location>
</feature>
<reference evidence="2 3" key="1">
    <citation type="submission" date="2024-10" db="EMBL/GenBank/DDBJ databases">
        <title>Updated reference genomes for cyclostephanoid diatoms.</title>
        <authorList>
            <person name="Roberts W.R."/>
            <person name="Alverson A.J."/>
        </authorList>
    </citation>
    <scope>NUCLEOTIDE SEQUENCE [LARGE SCALE GENOMIC DNA]</scope>
    <source>
        <strain evidence="2 3">AJA010-31</strain>
    </source>
</reference>
<evidence type="ECO:0000313" key="2">
    <source>
        <dbReference type="EMBL" id="KAL3770956.1"/>
    </source>
</evidence>
<feature type="compositionally biased region" description="Polar residues" evidence="1">
    <location>
        <begin position="484"/>
        <end position="534"/>
    </location>
</feature>
<feature type="compositionally biased region" description="Low complexity" evidence="1">
    <location>
        <begin position="935"/>
        <end position="951"/>
    </location>
</feature>
<dbReference type="EMBL" id="JALLPJ020001297">
    <property type="protein sequence ID" value="KAL3770956.1"/>
    <property type="molecule type" value="Genomic_DNA"/>
</dbReference>
<feature type="region of interest" description="Disordered" evidence="1">
    <location>
        <begin position="108"/>
        <end position="127"/>
    </location>
</feature>
<feature type="compositionally biased region" description="Polar residues" evidence="1">
    <location>
        <begin position="250"/>
        <end position="296"/>
    </location>
</feature>
<feature type="region of interest" description="Disordered" evidence="1">
    <location>
        <begin position="726"/>
        <end position="764"/>
    </location>
</feature>
<feature type="compositionally biased region" description="Polar residues" evidence="1">
    <location>
        <begin position="836"/>
        <end position="846"/>
    </location>
</feature>
<feature type="compositionally biased region" description="Polar residues" evidence="1">
    <location>
        <begin position="881"/>
        <end position="899"/>
    </location>
</feature>
<dbReference type="AlphaFoldDB" id="A0ABD3N4H3"/>
<gene>
    <name evidence="2" type="ORF">ACHAWO_002501</name>
</gene>
<feature type="compositionally biased region" description="Basic residues" evidence="1">
    <location>
        <begin position="852"/>
        <end position="863"/>
    </location>
</feature>
<feature type="region of interest" description="Disordered" evidence="1">
    <location>
        <begin position="934"/>
        <end position="1009"/>
    </location>
</feature>
<feature type="compositionally biased region" description="Polar residues" evidence="1">
    <location>
        <begin position="395"/>
        <end position="410"/>
    </location>
</feature>